<dbReference type="EMBL" id="JAYWIO010000003">
    <property type="protein sequence ID" value="KAK7274766.1"/>
    <property type="molecule type" value="Genomic_DNA"/>
</dbReference>
<gene>
    <name evidence="2" type="ORF">RIF29_15864</name>
</gene>
<evidence type="ECO:0000313" key="3">
    <source>
        <dbReference type="Proteomes" id="UP001372338"/>
    </source>
</evidence>
<proteinExistence type="predicted"/>
<accession>A0AAN9IJE5</accession>
<comment type="caution">
    <text evidence="2">The sequence shown here is derived from an EMBL/GenBank/DDBJ whole genome shotgun (WGS) entry which is preliminary data.</text>
</comment>
<name>A0AAN9IJE5_CROPI</name>
<feature type="region of interest" description="Disordered" evidence="1">
    <location>
        <begin position="115"/>
        <end position="167"/>
    </location>
</feature>
<protein>
    <submittedName>
        <fullName evidence="2">Uncharacterized protein</fullName>
    </submittedName>
</protein>
<dbReference type="Proteomes" id="UP001372338">
    <property type="component" value="Unassembled WGS sequence"/>
</dbReference>
<keyword evidence="3" id="KW-1185">Reference proteome</keyword>
<organism evidence="2 3">
    <name type="scientific">Crotalaria pallida</name>
    <name type="common">Smooth rattlebox</name>
    <name type="synonym">Crotalaria striata</name>
    <dbReference type="NCBI Taxonomy" id="3830"/>
    <lineage>
        <taxon>Eukaryota</taxon>
        <taxon>Viridiplantae</taxon>
        <taxon>Streptophyta</taxon>
        <taxon>Embryophyta</taxon>
        <taxon>Tracheophyta</taxon>
        <taxon>Spermatophyta</taxon>
        <taxon>Magnoliopsida</taxon>
        <taxon>eudicotyledons</taxon>
        <taxon>Gunneridae</taxon>
        <taxon>Pentapetalae</taxon>
        <taxon>rosids</taxon>
        <taxon>fabids</taxon>
        <taxon>Fabales</taxon>
        <taxon>Fabaceae</taxon>
        <taxon>Papilionoideae</taxon>
        <taxon>50 kb inversion clade</taxon>
        <taxon>genistoids sensu lato</taxon>
        <taxon>core genistoids</taxon>
        <taxon>Crotalarieae</taxon>
        <taxon>Crotalaria</taxon>
    </lineage>
</organism>
<reference evidence="2 3" key="1">
    <citation type="submission" date="2024-01" db="EMBL/GenBank/DDBJ databases">
        <title>The genomes of 5 underutilized Papilionoideae crops provide insights into root nodulation and disease resistanc.</title>
        <authorList>
            <person name="Yuan L."/>
        </authorList>
    </citation>
    <scope>NUCLEOTIDE SEQUENCE [LARGE SCALE GENOMIC DNA]</scope>
    <source>
        <strain evidence="2">ZHUSHIDOU_FW_LH</strain>
        <tissue evidence="2">Leaf</tissue>
    </source>
</reference>
<evidence type="ECO:0000313" key="2">
    <source>
        <dbReference type="EMBL" id="KAK7274766.1"/>
    </source>
</evidence>
<feature type="compositionally biased region" description="Polar residues" evidence="1">
    <location>
        <begin position="115"/>
        <end position="160"/>
    </location>
</feature>
<dbReference type="AlphaFoldDB" id="A0AAN9IJE5"/>
<sequence length="188" mass="20861">MLCEGKRNALKKMKHEIGVYGPGPNFRSHAWKKNGRRGSLTFLCLLFTIIVLRGTIGADKFGTPEQDRNEIRQHLYSVAASNSPTPGHLRPPAPAVLLRLPPACFRLRPLAPLAAQSTRTRPGTEPNRTGAISSVARTKPSPSTANSTKQWSLSQDQEQGPSFDEEAIPYSPTSNYLGFMVFFFWNYC</sequence>
<evidence type="ECO:0000256" key="1">
    <source>
        <dbReference type="SAM" id="MobiDB-lite"/>
    </source>
</evidence>